<evidence type="ECO:0000256" key="1">
    <source>
        <dbReference type="SAM" id="Coils"/>
    </source>
</evidence>
<protein>
    <recommendedName>
        <fullName evidence="2">CHAT domain-containing protein</fullName>
    </recommendedName>
</protein>
<name>A0A1R2ARD2_9CILI</name>
<dbReference type="AlphaFoldDB" id="A0A1R2ARD2"/>
<proteinExistence type="predicted"/>
<dbReference type="InterPro" id="IPR024983">
    <property type="entry name" value="CHAT_dom"/>
</dbReference>
<dbReference type="Gene3D" id="3.40.50.300">
    <property type="entry name" value="P-loop containing nucleotide triphosphate hydrolases"/>
    <property type="match status" value="1"/>
</dbReference>
<keyword evidence="4" id="KW-1185">Reference proteome</keyword>
<dbReference type="OrthoDB" id="435892at2759"/>
<dbReference type="Proteomes" id="UP000187209">
    <property type="component" value="Unassembled WGS sequence"/>
</dbReference>
<feature type="coiled-coil region" evidence="1">
    <location>
        <begin position="977"/>
        <end position="1004"/>
    </location>
</feature>
<feature type="domain" description="CHAT" evidence="2">
    <location>
        <begin position="166"/>
        <end position="317"/>
    </location>
</feature>
<organism evidence="3 4">
    <name type="scientific">Stentor coeruleus</name>
    <dbReference type="NCBI Taxonomy" id="5963"/>
    <lineage>
        <taxon>Eukaryota</taxon>
        <taxon>Sar</taxon>
        <taxon>Alveolata</taxon>
        <taxon>Ciliophora</taxon>
        <taxon>Postciliodesmatophora</taxon>
        <taxon>Heterotrichea</taxon>
        <taxon>Heterotrichida</taxon>
        <taxon>Stentoridae</taxon>
        <taxon>Stentor</taxon>
    </lineage>
</organism>
<dbReference type="EMBL" id="MPUH01001569">
    <property type="protein sequence ID" value="OMJ67077.1"/>
    <property type="molecule type" value="Genomic_DNA"/>
</dbReference>
<dbReference type="Pfam" id="PF12770">
    <property type="entry name" value="CHAT"/>
    <property type="match status" value="1"/>
</dbReference>
<evidence type="ECO:0000313" key="3">
    <source>
        <dbReference type="EMBL" id="OMJ67077.1"/>
    </source>
</evidence>
<comment type="caution">
    <text evidence="3">The sequence shown here is derived from an EMBL/GenBank/DDBJ whole genome shotgun (WGS) entry which is preliminary data.</text>
</comment>
<dbReference type="SUPFAM" id="SSF52540">
    <property type="entry name" value="P-loop containing nucleoside triphosphate hydrolases"/>
    <property type="match status" value="1"/>
</dbReference>
<gene>
    <name evidence="3" type="ORF">SteCoe_35861</name>
</gene>
<sequence length="1114" mass="128907">MEKDGSWICYSYEVGSISRNSEIFCLQIPKHIVESGKLSYNQVVDLLKSHYAYLSENFKLSLYDNTLESYCQLLPDAFCTISENADIDILIKDCQLSELAYLVDKVKDLEQRVWGLEQRLVNHEVLPDPEPIIQNFDIAILYAAPLARKEGFKIKDCENWNLDISKESRRIKDAFRINEINTVIRFEVATLENLCAVLECKPKIIQISCHGYYKETDQHKFVLAFESTSSIGLREEVTQEKLRRVLQPYKNYDGVFFLSSCFSHAIGQVFLDAGIKNIITIHEKCKIHDEAAIEFSVVFYRNFLRGRTIQVAFDEACKGVERIQSKLMTCCCAHNHSKCPIKNQEHALHDPSKNCVCYNNEYGNINPQNSNNRNLSDHKLDCEWALAFNKKYQPNRKPTEEEISKGRWIICCCPGPLVPHNESEKFKLLGDPNTRLFTGTEVQEVQDLSFIDSQCPKPPAINLKVYGRGKETSEILEKIHKNRILIVYGKKGFGKSVIIKNAAKYAYDRKMFKDGVIYIDMKGNTDIRLDRAIAEFISPGERNIVSIIENMQLLIIVDNIDKGFDQRRLESICRSISEMSERTQYSKFCLVLEEHLSTDQAASYEVTALKVTSVCQMIKSNLDNEVYSKIRRYLSGFVKEIDCSPTTVLNFIDAIRLNPNRSFEELSKQFLIRRASAILPASDINFFINYLKARDTEALVFLEFLSYFPAGIYKSDIEQFCKCMDINYQNIWRLIVEAGNSYQRGMDFIQSFLETSENTSSQILSSLDIFHTQGYSETNQGPGLNLFKYLSSLAKQIFLAYIKDPSIQCFKVLKSYTLLIYSPNEYENDYKNDLDFSKLISENSAINVFNKMKKNFKEFVNKVAKDAFKQCVNSKNELSQYIYEICVYYMRIFIIQGNLKGAKKILKTTKDLLKNKGLSFLKTKLKLFIEAIMYYERPNSSESQLNTLYNKVKNTVDFHNSTPCSNTLGERYLLQALLRIRESSEEVEEDIKKAEQNFEKTSNLNGLHRLTLVKAKRMKLWNKIDEKIYQELEKARLYFSEQKAKGLEEKAIFLLGVCSCLKKEWAFGKEQWLQGIMLADSINDNKLKTKFNEKLYETIKEMQKKIKQYDSLNL</sequence>
<keyword evidence="1" id="KW-0175">Coiled coil</keyword>
<accession>A0A1R2ARD2</accession>
<evidence type="ECO:0000259" key="2">
    <source>
        <dbReference type="Pfam" id="PF12770"/>
    </source>
</evidence>
<dbReference type="InterPro" id="IPR027417">
    <property type="entry name" value="P-loop_NTPase"/>
</dbReference>
<evidence type="ECO:0000313" key="4">
    <source>
        <dbReference type="Proteomes" id="UP000187209"/>
    </source>
</evidence>
<reference evidence="3 4" key="1">
    <citation type="submission" date="2016-11" db="EMBL/GenBank/DDBJ databases">
        <title>The macronuclear genome of Stentor coeruleus: a giant cell with tiny introns.</title>
        <authorList>
            <person name="Slabodnick M."/>
            <person name="Ruby J.G."/>
            <person name="Reiff S.B."/>
            <person name="Swart E.C."/>
            <person name="Gosai S."/>
            <person name="Prabakaran S."/>
            <person name="Witkowska E."/>
            <person name="Larue G.E."/>
            <person name="Fisher S."/>
            <person name="Freeman R.M."/>
            <person name="Gunawardena J."/>
            <person name="Chu W."/>
            <person name="Stover N.A."/>
            <person name="Gregory B.D."/>
            <person name="Nowacki M."/>
            <person name="Derisi J."/>
            <person name="Roy S.W."/>
            <person name="Marshall W.F."/>
            <person name="Sood P."/>
        </authorList>
    </citation>
    <scope>NUCLEOTIDE SEQUENCE [LARGE SCALE GENOMIC DNA]</scope>
    <source>
        <strain evidence="3">WM001</strain>
    </source>
</reference>